<proteinExistence type="predicted"/>
<evidence type="ECO:0000256" key="4">
    <source>
        <dbReference type="ARBA" id="ARBA00022692"/>
    </source>
</evidence>
<keyword evidence="3" id="KW-1003">Cell membrane</keyword>
<evidence type="ECO:0000256" key="6">
    <source>
        <dbReference type="ARBA" id="ARBA00023065"/>
    </source>
</evidence>
<keyword evidence="6" id="KW-0406">Ion transport</keyword>
<comment type="caution">
    <text evidence="10">The sequence shown here is derived from an EMBL/GenBank/DDBJ whole genome shotgun (WGS) entry which is preliminary data.</text>
</comment>
<evidence type="ECO:0000256" key="9">
    <source>
        <dbReference type="SAM" id="Phobius"/>
    </source>
</evidence>
<evidence type="ECO:0000256" key="8">
    <source>
        <dbReference type="SAM" id="MobiDB-lite"/>
    </source>
</evidence>
<keyword evidence="5 9" id="KW-1133">Transmembrane helix</keyword>
<dbReference type="AlphaFoldDB" id="A0A9N8VMU2"/>
<comment type="subcellular location">
    <subcellularLocation>
        <location evidence="1">Cell membrane</location>
        <topology evidence="1">Multi-pass membrane protein</topology>
    </subcellularLocation>
</comment>
<evidence type="ECO:0000256" key="2">
    <source>
        <dbReference type="ARBA" id="ARBA00022448"/>
    </source>
</evidence>
<dbReference type="GO" id="GO:0005886">
    <property type="term" value="C:plasma membrane"/>
    <property type="evidence" value="ECO:0007669"/>
    <property type="project" value="UniProtKB-SubCell"/>
</dbReference>
<evidence type="ECO:0000256" key="5">
    <source>
        <dbReference type="ARBA" id="ARBA00022989"/>
    </source>
</evidence>
<dbReference type="OrthoDB" id="1368at2759"/>
<dbReference type="EMBL" id="CAJVPL010000175">
    <property type="protein sequence ID" value="CAG8460125.1"/>
    <property type="molecule type" value="Genomic_DNA"/>
</dbReference>
<feature type="region of interest" description="Disordered" evidence="8">
    <location>
        <begin position="170"/>
        <end position="193"/>
    </location>
</feature>
<name>A0A9N8VMU2_9GLOM</name>
<gene>
    <name evidence="10" type="ORF">AGERDE_LOCUS2207</name>
</gene>
<evidence type="ECO:0000256" key="7">
    <source>
        <dbReference type="ARBA" id="ARBA00023136"/>
    </source>
</evidence>
<evidence type="ECO:0000313" key="11">
    <source>
        <dbReference type="Proteomes" id="UP000789831"/>
    </source>
</evidence>
<evidence type="ECO:0000256" key="1">
    <source>
        <dbReference type="ARBA" id="ARBA00004651"/>
    </source>
</evidence>
<keyword evidence="2" id="KW-0813">Transport</keyword>
<accession>A0A9N8VMU2</accession>
<dbReference type="GO" id="GO:0005254">
    <property type="term" value="F:chloride channel activity"/>
    <property type="evidence" value="ECO:0007669"/>
    <property type="project" value="InterPro"/>
</dbReference>
<keyword evidence="11" id="KW-1185">Reference proteome</keyword>
<dbReference type="PANTHER" id="PTHR33281:SF19">
    <property type="entry name" value="VOLTAGE-DEPENDENT ANION CHANNEL-FORMING PROTEIN YNEE"/>
    <property type="match status" value="1"/>
</dbReference>
<dbReference type="Proteomes" id="UP000789831">
    <property type="component" value="Unassembled WGS sequence"/>
</dbReference>
<reference evidence="10" key="1">
    <citation type="submission" date="2021-06" db="EMBL/GenBank/DDBJ databases">
        <authorList>
            <person name="Kallberg Y."/>
            <person name="Tangrot J."/>
            <person name="Rosling A."/>
        </authorList>
    </citation>
    <scope>NUCLEOTIDE SEQUENCE</scope>
    <source>
        <strain evidence="10">MT106</strain>
    </source>
</reference>
<feature type="transmembrane region" description="Helical" evidence="9">
    <location>
        <begin position="20"/>
        <end position="48"/>
    </location>
</feature>
<dbReference type="InterPro" id="IPR044669">
    <property type="entry name" value="YneE/VCCN1/2-like"/>
</dbReference>
<feature type="transmembrane region" description="Helical" evidence="9">
    <location>
        <begin position="54"/>
        <end position="74"/>
    </location>
</feature>
<evidence type="ECO:0000256" key="3">
    <source>
        <dbReference type="ARBA" id="ARBA00022475"/>
    </source>
</evidence>
<protein>
    <submittedName>
        <fullName evidence="10">3772_t:CDS:1</fullName>
    </submittedName>
</protein>
<dbReference type="Pfam" id="PF25539">
    <property type="entry name" value="Bestrophin_2"/>
    <property type="match status" value="1"/>
</dbReference>
<sequence>MSIRRRLGHQRGWGYPDVFIFYGSVLPSVIPIITITTLWTIIICYLYIERDYYVVVPIDLVGSVAVVVGLLLAFRTNNAYDRYYEGRKLFSNLCTQVRNCARTLWVGVVETSEEDHNDKEQTIKLLLAYVVAVKHHLRLEFGIRWPDLEDLLPRGFQLSYFDGNASQQQVDVGAGGAEDPNLPKPTDENNRTDLPSVSETVHGLTEIIPQTFQLLSSHSNGGSATIYVNDEEYDGEVDASMSLPLEIVMHLGLYFDQKFREGKMDGGRFGTLSAFLNALIENLGNLERISTTPMPRAEIENPFGYDKNDLPLDEYCKDLEAEVKYLQRHIPQRKAPTAT</sequence>
<organism evidence="10 11">
    <name type="scientific">Ambispora gerdemannii</name>
    <dbReference type="NCBI Taxonomy" id="144530"/>
    <lineage>
        <taxon>Eukaryota</taxon>
        <taxon>Fungi</taxon>
        <taxon>Fungi incertae sedis</taxon>
        <taxon>Mucoromycota</taxon>
        <taxon>Glomeromycotina</taxon>
        <taxon>Glomeromycetes</taxon>
        <taxon>Archaeosporales</taxon>
        <taxon>Ambisporaceae</taxon>
        <taxon>Ambispora</taxon>
    </lineage>
</organism>
<keyword evidence="7 9" id="KW-0472">Membrane</keyword>
<keyword evidence="4 9" id="KW-0812">Transmembrane</keyword>
<dbReference type="PANTHER" id="PTHR33281">
    <property type="entry name" value="UPF0187 PROTEIN YNEE"/>
    <property type="match status" value="1"/>
</dbReference>
<evidence type="ECO:0000313" key="10">
    <source>
        <dbReference type="EMBL" id="CAG8460125.1"/>
    </source>
</evidence>